<sequence length="76" mass="8345">MRRGQPRGPLGSHDRPASALTFRLVLAVFGAVAFLVGAVLAMTMTDSLPLTVLLVAGFLAACLNVFWVSRRRRYER</sequence>
<evidence type="ECO:0000313" key="2">
    <source>
        <dbReference type="Proteomes" id="UP000265719"/>
    </source>
</evidence>
<dbReference type="AlphaFoldDB" id="A0A399FXX9"/>
<reference evidence="1" key="1">
    <citation type="submission" date="2020-10" db="EMBL/GenBank/DDBJ databases">
        <title>De novo genome project of the cellulose decomposer Thermobifida halotolerans type strain.</title>
        <authorList>
            <person name="Nagy I."/>
            <person name="Horvath B."/>
            <person name="Kukolya J."/>
            <person name="Nagy I."/>
            <person name="Orsini M."/>
        </authorList>
    </citation>
    <scope>NUCLEOTIDE SEQUENCE</scope>
    <source>
        <strain evidence="1">DSM 44931</strain>
    </source>
</reference>
<dbReference type="KEGG" id="thao:NI17_021155"/>
<accession>A0A399FXX9</accession>
<name>A0A399FXX9_9ACTN</name>
<dbReference type="OrthoDB" id="3432017at2"/>
<protein>
    <submittedName>
        <fullName evidence="1">Uncharacterized protein</fullName>
    </submittedName>
</protein>
<dbReference type="EMBL" id="CP063196">
    <property type="protein sequence ID" value="UOE19226.1"/>
    <property type="molecule type" value="Genomic_DNA"/>
</dbReference>
<organism evidence="1 2">
    <name type="scientific">Thermobifida halotolerans</name>
    <dbReference type="NCBI Taxonomy" id="483545"/>
    <lineage>
        <taxon>Bacteria</taxon>
        <taxon>Bacillati</taxon>
        <taxon>Actinomycetota</taxon>
        <taxon>Actinomycetes</taxon>
        <taxon>Streptosporangiales</taxon>
        <taxon>Nocardiopsidaceae</taxon>
        <taxon>Thermobifida</taxon>
    </lineage>
</organism>
<gene>
    <name evidence="1" type="ORF">NI17_021155</name>
</gene>
<dbReference type="Proteomes" id="UP000265719">
    <property type="component" value="Chromosome"/>
</dbReference>
<keyword evidence="2" id="KW-1185">Reference proteome</keyword>
<evidence type="ECO:0000313" key="1">
    <source>
        <dbReference type="EMBL" id="UOE19226.1"/>
    </source>
</evidence>
<dbReference type="RefSeq" id="WP_068689949.1">
    <property type="nucleotide sequence ID" value="NZ_CP063196.1"/>
</dbReference>
<proteinExistence type="predicted"/>